<organism evidence="4">
    <name type="scientific">Angiostrongylus costaricensis</name>
    <name type="common">Nematode worm</name>
    <dbReference type="NCBI Taxonomy" id="334426"/>
    <lineage>
        <taxon>Eukaryota</taxon>
        <taxon>Metazoa</taxon>
        <taxon>Ecdysozoa</taxon>
        <taxon>Nematoda</taxon>
        <taxon>Chromadorea</taxon>
        <taxon>Rhabditida</taxon>
        <taxon>Rhabditina</taxon>
        <taxon>Rhabditomorpha</taxon>
        <taxon>Strongyloidea</taxon>
        <taxon>Metastrongylidae</taxon>
        <taxon>Angiostrongylus</taxon>
    </lineage>
</organism>
<reference evidence="2 3" key="2">
    <citation type="submission" date="2018-11" db="EMBL/GenBank/DDBJ databases">
        <authorList>
            <consortium name="Pathogen Informatics"/>
        </authorList>
    </citation>
    <scope>NUCLEOTIDE SEQUENCE [LARGE SCALE GENOMIC DNA]</scope>
    <source>
        <strain evidence="2 3">Costa Rica</strain>
    </source>
</reference>
<reference evidence="4" key="1">
    <citation type="submission" date="2017-02" db="UniProtKB">
        <authorList>
            <consortium name="WormBaseParasite"/>
        </authorList>
    </citation>
    <scope>IDENTIFICATION</scope>
</reference>
<name>A0A0R3PH04_ANGCS</name>
<feature type="transmembrane region" description="Helical" evidence="1">
    <location>
        <begin position="6"/>
        <end position="30"/>
    </location>
</feature>
<dbReference type="OrthoDB" id="5855105at2759"/>
<dbReference type="AlphaFoldDB" id="A0A0R3PH04"/>
<evidence type="ECO:0000313" key="2">
    <source>
        <dbReference type="EMBL" id="VDM55206.1"/>
    </source>
</evidence>
<gene>
    <name evidence="2" type="ORF">ACOC_LOCUS3621</name>
</gene>
<protein>
    <submittedName>
        <fullName evidence="4">Protein A36</fullName>
    </submittedName>
</protein>
<dbReference type="EMBL" id="UYYA01001196">
    <property type="protein sequence ID" value="VDM55206.1"/>
    <property type="molecule type" value="Genomic_DNA"/>
</dbReference>
<proteinExistence type="predicted"/>
<sequence length="96" mass="10918">MQPSEVNQFLITLTIVVASIAFLLILYSYCHYKCGFCRRKHKRAANLPEVRITMHNDAKTPLSMDCPDIDFIDSRNTNVISSTVRVTSVHNAPHQL</sequence>
<evidence type="ECO:0000313" key="4">
    <source>
        <dbReference type="WBParaSite" id="ACOC_0000362001-mRNA-1"/>
    </source>
</evidence>
<evidence type="ECO:0000256" key="1">
    <source>
        <dbReference type="SAM" id="Phobius"/>
    </source>
</evidence>
<evidence type="ECO:0000313" key="3">
    <source>
        <dbReference type="Proteomes" id="UP000267027"/>
    </source>
</evidence>
<keyword evidence="1" id="KW-0472">Membrane</keyword>
<accession>A0A0R3PH04</accession>
<keyword evidence="3" id="KW-1185">Reference proteome</keyword>
<dbReference type="WBParaSite" id="ACOC_0000362001-mRNA-1">
    <property type="protein sequence ID" value="ACOC_0000362001-mRNA-1"/>
    <property type="gene ID" value="ACOC_0000362001"/>
</dbReference>
<dbReference type="Proteomes" id="UP000267027">
    <property type="component" value="Unassembled WGS sequence"/>
</dbReference>
<keyword evidence="1" id="KW-0812">Transmembrane</keyword>
<dbReference type="OMA" id="VMVTQHR"/>
<keyword evidence="1" id="KW-1133">Transmembrane helix</keyword>